<feature type="compositionally biased region" description="Low complexity" evidence="2">
    <location>
        <begin position="1"/>
        <end position="29"/>
    </location>
</feature>
<evidence type="ECO:0008006" key="5">
    <source>
        <dbReference type="Google" id="ProtNLM"/>
    </source>
</evidence>
<dbReference type="InterPro" id="IPR005531">
    <property type="entry name" value="Asp23"/>
</dbReference>
<reference evidence="3 4" key="1">
    <citation type="journal article" date="2019" name="Int. J. Syst. Evol. Microbiol.">
        <title>The Global Catalogue of Microorganisms (GCM) 10K type strain sequencing project: providing services to taxonomists for standard genome sequencing and annotation.</title>
        <authorList>
            <consortium name="The Broad Institute Genomics Platform"/>
            <consortium name="The Broad Institute Genome Sequencing Center for Infectious Disease"/>
            <person name="Wu L."/>
            <person name="Ma J."/>
        </authorList>
    </citation>
    <scope>NUCLEOTIDE SEQUENCE [LARGE SCALE GENOMIC DNA]</scope>
    <source>
        <strain evidence="3 4">JCM 16221</strain>
    </source>
</reference>
<proteinExistence type="inferred from homology"/>
<protein>
    <recommendedName>
        <fullName evidence="5">Asp23/Gls24 family envelope stress response protein</fullName>
    </recommendedName>
</protein>
<sequence length="171" mass="17724">MSTGSEGTRSTGTESNESGWSTTAAGGAETARRGGEATQTEEGSKGRTTIAATVVQQIARIATEEISGLYAIGGGMDRAFGAIRERIPGASAAQTSGVAVEVCEKQAAINLVIVVEYGAALVDLAQAVRRNLITAVERMTGLEVVEVNIAVNDIHLPDDEEQHPATPTRAE</sequence>
<evidence type="ECO:0000313" key="4">
    <source>
        <dbReference type="Proteomes" id="UP001501218"/>
    </source>
</evidence>
<dbReference type="PANTHER" id="PTHR34297">
    <property type="entry name" value="HYPOTHETICAL CYTOSOLIC PROTEIN-RELATED"/>
    <property type="match status" value="1"/>
</dbReference>
<feature type="region of interest" description="Disordered" evidence="2">
    <location>
        <begin position="1"/>
        <end position="48"/>
    </location>
</feature>
<comment type="similarity">
    <text evidence="1">Belongs to the asp23 family.</text>
</comment>
<name>A0ABN3GQB8_9PSEU</name>
<evidence type="ECO:0000256" key="1">
    <source>
        <dbReference type="ARBA" id="ARBA00005721"/>
    </source>
</evidence>
<accession>A0ABN3GQB8</accession>
<dbReference type="EMBL" id="BAAARA010000019">
    <property type="protein sequence ID" value="GAA2358194.1"/>
    <property type="molecule type" value="Genomic_DNA"/>
</dbReference>
<dbReference type="Pfam" id="PF03780">
    <property type="entry name" value="Asp23"/>
    <property type="match status" value="1"/>
</dbReference>
<comment type="caution">
    <text evidence="3">The sequence shown here is derived from an EMBL/GenBank/DDBJ whole genome shotgun (WGS) entry which is preliminary data.</text>
</comment>
<evidence type="ECO:0000313" key="3">
    <source>
        <dbReference type="EMBL" id="GAA2358194.1"/>
    </source>
</evidence>
<dbReference type="Proteomes" id="UP001501218">
    <property type="component" value="Unassembled WGS sequence"/>
</dbReference>
<dbReference type="RefSeq" id="WP_344135256.1">
    <property type="nucleotide sequence ID" value="NZ_BAAARA010000019.1"/>
</dbReference>
<dbReference type="PANTHER" id="PTHR34297:SF3">
    <property type="entry name" value="ALKALINE SHOCK PROTEIN 23"/>
    <property type="match status" value="1"/>
</dbReference>
<keyword evidence="4" id="KW-1185">Reference proteome</keyword>
<evidence type="ECO:0000256" key="2">
    <source>
        <dbReference type="SAM" id="MobiDB-lite"/>
    </source>
</evidence>
<gene>
    <name evidence="3" type="ORF">GCM10009854_40690</name>
</gene>
<organism evidence="3 4">
    <name type="scientific">Saccharopolyspora halophila</name>
    <dbReference type="NCBI Taxonomy" id="405551"/>
    <lineage>
        <taxon>Bacteria</taxon>
        <taxon>Bacillati</taxon>
        <taxon>Actinomycetota</taxon>
        <taxon>Actinomycetes</taxon>
        <taxon>Pseudonocardiales</taxon>
        <taxon>Pseudonocardiaceae</taxon>
        <taxon>Saccharopolyspora</taxon>
    </lineage>
</organism>